<protein>
    <submittedName>
        <fullName evidence="3">Uncharacterized protein</fullName>
    </submittedName>
</protein>
<proteinExistence type="predicted"/>
<dbReference type="VEuPathDB" id="TrichDB:TRFO_28321"/>
<dbReference type="OrthoDB" id="1927454at2759"/>
<evidence type="ECO:0000313" key="3">
    <source>
        <dbReference type="EMBL" id="OHT04217.1"/>
    </source>
</evidence>
<dbReference type="RefSeq" id="XP_068357353.1">
    <property type="nucleotide sequence ID" value="XM_068506107.1"/>
</dbReference>
<dbReference type="InterPro" id="IPR052845">
    <property type="entry name" value="Axonemal_dynein_LC_domain"/>
</dbReference>
<gene>
    <name evidence="3" type="ORF">TRFO_28321</name>
</gene>
<dbReference type="Pfam" id="PF10211">
    <property type="entry name" value="Ax_dynein_light"/>
    <property type="match status" value="1"/>
</dbReference>
<dbReference type="InterPro" id="IPR019347">
    <property type="entry name" value="Axonemal_dynein_light_chain"/>
</dbReference>
<sequence length="692" mass="81051">MNSTLRASLKTSKHTRPITSLPKDKTFRKSATATLTMTKPISSFSKTQTRPMTRSSLAVKEWRHNLFPTSSPASKREVELLGEWLNSVLAENLEKCDNPLDICTNAQHWYSVAFNELVRQVSIDCAERGRLFAVIWKRNQDLLQKMVQVQREERQYILQCHKDRISFLKTDLEFSKSRLATVSSAYEDETTRWTSSHNKDVSKFQNLQNKIDEQVKNRNELMNELNILKEKLGLPIQKSHEIDEYNIDDDCQCYSQKQINSYVQEFRWRLRNSKINSFDFTENNTDEKENIERIDNREILTVFDKITYFADFIQSDTINVRRKYEQFFLSLPADATPTIRTIPWTMALISYIYSYFMTFLSSPTYNKNNKSFPEMVYEILLNVYGIRVQTEQVLLDFLSTIKQNLDTGIPRLYQFARFFGIVSPISIEYFYFYMYSISMMNRAHTGPLFPEVEAGDTMISGIPAPAACSASQKILEKFTTGRSLKFYTERLNKIASDGFMRFGGKNLAELDNVLNYILTAFIEEYEKIIDSLKEKVAKFPDQQIKTFSTFFTLITGLKIKLPPHTNMQKLYHNALKKSSEDFIDCQEFMKIIVDNKLCLPMEFDSSDFLNEQNPDDVIKFLQIDFQDNLQNYEELLNFLEKAGDEILLKQIKSSRAKFDQALTSRNLGRTFQAIHREFYEKIYTTKFFHKYI</sequence>
<keyword evidence="1 2" id="KW-0175">Coiled coil</keyword>
<evidence type="ECO:0000256" key="1">
    <source>
        <dbReference type="ARBA" id="ARBA00023054"/>
    </source>
</evidence>
<comment type="caution">
    <text evidence="3">The sequence shown here is derived from an EMBL/GenBank/DDBJ whole genome shotgun (WGS) entry which is preliminary data.</text>
</comment>
<dbReference type="Proteomes" id="UP000179807">
    <property type="component" value="Unassembled WGS sequence"/>
</dbReference>
<accession>A0A1J4JYI2</accession>
<dbReference type="PANTHER" id="PTHR23052:SF1">
    <property type="entry name" value="AXONEMAL DYNEIN LIGHT CHAIN DOMAIN-CONTAINING PROTEIN 1"/>
    <property type="match status" value="1"/>
</dbReference>
<dbReference type="GO" id="GO:0005737">
    <property type="term" value="C:cytoplasm"/>
    <property type="evidence" value="ECO:0007669"/>
    <property type="project" value="UniProtKB-ARBA"/>
</dbReference>
<name>A0A1J4JYI2_9EUKA</name>
<dbReference type="EMBL" id="MLAK01000801">
    <property type="protein sequence ID" value="OHT04217.1"/>
    <property type="molecule type" value="Genomic_DNA"/>
</dbReference>
<evidence type="ECO:0000313" key="4">
    <source>
        <dbReference type="Proteomes" id="UP000179807"/>
    </source>
</evidence>
<organism evidence="3 4">
    <name type="scientific">Tritrichomonas foetus</name>
    <dbReference type="NCBI Taxonomy" id="1144522"/>
    <lineage>
        <taxon>Eukaryota</taxon>
        <taxon>Metamonada</taxon>
        <taxon>Parabasalia</taxon>
        <taxon>Tritrichomonadida</taxon>
        <taxon>Tritrichomonadidae</taxon>
        <taxon>Tritrichomonas</taxon>
    </lineage>
</organism>
<reference evidence="3" key="1">
    <citation type="submission" date="2016-10" db="EMBL/GenBank/DDBJ databases">
        <authorList>
            <person name="Benchimol M."/>
            <person name="Almeida L.G."/>
            <person name="Vasconcelos A.T."/>
            <person name="Perreira-Neves A."/>
            <person name="Rosa I.A."/>
            <person name="Tasca T."/>
            <person name="Bogo M.R."/>
            <person name="de Souza W."/>
        </authorList>
    </citation>
    <scope>NUCLEOTIDE SEQUENCE [LARGE SCALE GENOMIC DNA]</scope>
    <source>
        <strain evidence="3">K</strain>
    </source>
</reference>
<evidence type="ECO:0000256" key="2">
    <source>
        <dbReference type="SAM" id="Coils"/>
    </source>
</evidence>
<feature type="coiled-coil region" evidence="2">
    <location>
        <begin position="204"/>
        <end position="231"/>
    </location>
</feature>
<keyword evidence="4" id="KW-1185">Reference proteome</keyword>
<dbReference type="PANTHER" id="PTHR23052">
    <property type="entry name" value="AXONEMAL DYNEIN LIGHT CHAIN DOMAIN-CONTAINING PROTEIN 1"/>
    <property type="match status" value="1"/>
</dbReference>
<dbReference type="AlphaFoldDB" id="A0A1J4JYI2"/>
<dbReference type="GeneID" id="94840811"/>